<evidence type="ECO:0000313" key="2">
    <source>
        <dbReference type="Proteomes" id="UP000245207"/>
    </source>
</evidence>
<keyword evidence="2" id="KW-1185">Reference proteome</keyword>
<organism evidence="1 2">
    <name type="scientific">Artemisia annua</name>
    <name type="common">Sweet wormwood</name>
    <dbReference type="NCBI Taxonomy" id="35608"/>
    <lineage>
        <taxon>Eukaryota</taxon>
        <taxon>Viridiplantae</taxon>
        <taxon>Streptophyta</taxon>
        <taxon>Embryophyta</taxon>
        <taxon>Tracheophyta</taxon>
        <taxon>Spermatophyta</taxon>
        <taxon>Magnoliopsida</taxon>
        <taxon>eudicotyledons</taxon>
        <taxon>Gunneridae</taxon>
        <taxon>Pentapetalae</taxon>
        <taxon>asterids</taxon>
        <taxon>campanulids</taxon>
        <taxon>Asterales</taxon>
        <taxon>Asteraceae</taxon>
        <taxon>Asteroideae</taxon>
        <taxon>Anthemideae</taxon>
        <taxon>Artemisiinae</taxon>
        <taxon>Artemisia</taxon>
    </lineage>
</organism>
<sequence>MPAKEYMERGQLVPDEIVVVVYQSFLLGGSAAQPAACSSPSATMVGSVVRYAQSPLDEVILKRVDDAYIRVIEGFYEG</sequence>
<dbReference type="EMBL" id="PKPP01012036">
    <property type="protein sequence ID" value="PWA43065.1"/>
    <property type="molecule type" value="Genomic_DNA"/>
</dbReference>
<dbReference type="AlphaFoldDB" id="A0A2U1L256"/>
<accession>A0A2U1L256</accession>
<name>A0A2U1L256_ARTAN</name>
<comment type="caution">
    <text evidence="1">The sequence shown here is derived from an EMBL/GenBank/DDBJ whole genome shotgun (WGS) entry which is preliminary data.</text>
</comment>
<proteinExistence type="predicted"/>
<reference evidence="1 2" key="1">
    <citation type="journal article" date="2018" name="Mol. Plant">
        <title>The genome of Artemisia annua provides insight into the evolution of Asteraceae family and artemisinin biosynthesis.</title>
        <authorList>
            <person name="Shen Q."/>
            <person name="Zhang L."/>
            <person name="Liao Z."/>
            <person name="Wang S."/>
            <person name="Yan T."/>
            <person name="Shi P."/>
            <person name="Liu M."/>
            <person name="Fu X."/>
            <person name="Pan Q."/>
            <person name="Wang Y."/>
            <person name="Lv Z."/>
            <person name="Lu X."/>
            <person name="Zhang F."/>
            <person name="Jiang W."/>
            <person name="Ma Y."/>
            <person name="Chen M."/>
            <person name="Hao X."/>
            <person name="Li L."/>
            <person name="Tang Y."/>
            <person name="Lv G."/>
            <person name="Zhou Y."/>
            <person name="Sun X."/>
            <person name="Brodelius P.E."/>
            <person name="Rose J.K.C."/>
            <person name="Tang K."/>
        </authorList>
    </citation>
    <scope>NUCLEOTIDE SEQUENCE [LARGE SCALE GENOMIC DNA]</scope>
    <source>
        <strain evidence="2">cv. Huhao1</strain>
        <tissue evidence="1">Leaf</tissue>
    </source>
</reference>
<protein>
    <submittedName>
        <fullName evidence="1">Uncharacterized protein</fullName>
    </submittedName>
</protein>
<gene>
    <name evidence="1" type="ORF">CTI12_AA478690</name>
</gene>
<dbReference type="Proteomes" id="UP000245207">
    <property type="component" value="Unassembled WGS sequence"/>
</dbReference>
<evidence type="ECO:0000313" key="1">
    <source>
        <dbReference type="EMBL" id="PWA43065.1"/>
    </source>
</evidence>